<keyword evidence="1" id="KW-1133">Transmembrane helix</keyword>
<keyword evidence="1" id="KW-0812">Transmembrane</keyword>
<evidence type="ECO:0000259" key="2">
    <source>
        <dbReference type="Pfam" id="PF05425"/>
    </source>
</evidence>
<sequence length="152" mass="16846">MAFALSLHMLAAVIWVGGMFLAYVCLRPVAGALLEPPQRLPLWANLFKRFFPWVWVAIIALPVTGHWMIALMGGFKNAGLHVHIMLGTGYLMVLLFLHLYFAPFQRLKKAVDAEDWPAGGKALNQIRQIIAINLALGLFTVLNASGGRFLYG</sequence>
<proteinExistence type="predicted"/>
<feature type="domain" description="Copper resistance protein D" evidence="2">
    <location>
        <begin position="46"/>
        <end position="143"/>
    </location>
</feature>
<organism evidence="3 4">
    <name type="scientific">Marinobacterium zhoushanense</name>
    <dbReference type="NCBI Taxonomy" id="1679163"/>
    <lineage>
        <taxon>Bacteria</taxon>
        <taxon>Pseudomonadati</taxon>
        <taxon>Pseudomonadota</taxon>
        <taxon>Gammaproteobacteria</taxon>
        <taxon>Oceanospirillales</taxon>
        <taxon>Oceanospirillaceae</taxon>
        <taxon>Marinobacterium</taxon>
    </lineage>
</organism>
<gene>
    <name evidence="3" type="ORF">GCM10011352_16650</name>
</gene>
<feature type="transmembrane region" description="Helical" evidence="1">
    <location>
        <begin position="130"/>
        <end position="151"/>
    </location>
</feature>
<dbReference type="Proteomes" id="UP000629025">
    <property type="component" value="Unassembled WGS sequence"/>
</dbReference>
<dbReference type="RefSeq" id="WP_188747215.1">
    <property type="nucleotide sequence ID" value="NZ_BMIJ01000003.1"/>
</dbReference>
<comment type="caution">
    <text evidence="3">The sequence shown here is derived from an EMBL/GenBank/DDBJ whole genome shotgun (WGS) entry which is preliminary data.</text>
</comment>
<evidence type="ECO:0000256" key="1">
    <source>
        <dbReference type="SAM" id="Phobius"/>
    </source>
</evidence>
<keyword evidence="1" id="KW-0472">Membrane</keyword>
<keyword evidence="4" id="KW-1185">Reference proteome</keyword>
<feature type="transmembrane region" description="Helical" evidence="1">
    <location>
        <begin position="50"/>
        <end position="70"/>
    </location>
</feature>
<feature type="transmembrane region" description="Helical" evidence="1">
    <location>
        <begin position="6"/>
        <end position="29"/>
    </location>
</feature>
<feature type="transmembrane region" description="Helical" evidence="1">
    <location>
        <begin position="82"/>
        <end position="101"/>
    </location>
</feature>
<dbReference type="Pfam" id="PF05425">
    <property type="entry name" value="CopD"/>
    <property type="match status" value="1"/>
</dbReference>
<dbReference type="EMBL" id="BMIJ01000003">
    <property type="protein sequence ID" value="GGB91277.1"/>
    <property type="molecule type" value="Genomic_DNA"/>
</dbReference>
<dbReference type="InterPro" id="IPR008457">
    <property type="entry name" value="Cu-R_CopD_dom"/>
</dbReference>
<name>A0ABQ1K9P6_9GAMM</name>
<accession>A0ABQ1K9P6</accession>
<evidence type="ECO:0000313" key="4">
    <source>
        <dbReference type="Proteomes" id="UP000629025"/>
    </source>
</evidence>
<protein>
    <recommendedName>
        <fullName evidence="2">Copper resistance protein D domain-containing protein</fullName>
    </recommendedName>
</protein>
<evidence type="ECO:0000313" key="3">
    <source>
        <dbReference type="EMBL" id="GGB91277.1"/>
    </source>
</evidence>
<reference evidence="4" key="1">
    <citation type="journal article" date="2019" name="Int. J. Syst. Evol. Microbiol.">
        <title>The Global Catalogue of Microorganisms (GCM) 10K type strain sequencing project: providing services to taxonomists for standard genome sequencing and annotation.</title>
        <authorList>
            <consortium name="The Broad Institute Genomics Platform"/>
            <consortium name="The Broad Institute Genome Sequencing Center for Infectious Disease"/>
            <person name="Wu L."/>
            <person name="Ma J."/>
        </authorList>
    </citation>
    <scope>NUCLEOTIDE SEQUENCE [LARGE SCALE GENOMIC DNA]</scope>
    <source>
        <strain evidence="4">CGMCC 1.15341</strain>
    </source>
</reference>